<dbReference type="InterPro" id="IPR039448">
    <property type="entry name" value="Beta_helix"/>
</dbReference>
<protein>
    <submittedName>
        <fullName evidence="3">Right-handed parallel beta-helix repeat-containing protein</fullName>
    </submittedName>
</protein>
<evidence type="ECO:0000313" key="3">
    <source>
        <dbReference type="EMBL" id="MDG0810251.1"/>
    </source>
</evidence>
<dbReference type="Gene3D" id="2.160.20.10">
    <property type="entry name" value="Single-stranded right-handed beta-helix, Pectin lyase-like"/>
    <property type="match status" value="1"/>
</dbReference>
<evidence type="ECO:0000256" key="1">
    <source>
        <dbReference type="SAM" id="SignalP"/>
    </source>
</evidence>
<dbReference type="InterPro" id="IPR006626">
    <property type="entry name" value="PbH1"/>
</dbReference>
<dbReference type="InterPro" id="IPR011050">
    <property type="entry name" value="Pectin_lyase_fold/virulence"/>
</dbReference>
<keyword evidence="4" id="KW-1185">Reference proteome</keyword>
<name>A0A9X4QSN1_9BACL</name>
<evidence type="ECO:0000259" key="2">
    <source>
        <dbReference type="Pfam" id="PF13229"/>
    </source>
</evidence>
<feature type="chain" id="PRO_5040787242" evidence="1">
    <location>
        <begin position="27"/>
        <end position="490"/>
    </location>
</feature>
<evidence type="ECO:0000313" key="4">
    <source>
        <dbReference type="Proteomes" id="UP001153404"/>
    </source>
</evidence>
<sequence>MSRSLRPARPLLALLLSLSLALPCLAGWPFGLPAVSAISPGNMLTYAQAQQIAPATGPTAAQDNYERIQYSLDQYGVARLEDGTFPLSQGLVLGDGDVLTANHTTWPELKLAAPAEFVVKLAGDGATVSLLTLNYNNQYIVGAYPCKAVVQIWGDSNNLNNNHIKGGDAPQAPNPVSQKAAKTVTGIYIVDASARGNVTEHNQIYNSTYGVIFVSGLAAAGGANVVRQSEVYYNKCDGVTLAGYGQVLDSTLHHNGFDCMNGGGATPTVPIPGAGVYSIDNANGALIRGNTLYDNCGNGIDIVQARDFVIENNYSYDPGARAFPAADTAYHSIAYGSGFAMIVADTSHSTIEGNTALNNRATNKVGDAAYTDPATNGFFAAAGASAYSDLPSGGNQVIAFVLAETRGDDLSYDRQYGPEQRFPRVAGGKRSGRARLFRIARDRLRSAWKRERQLLGRRFDQLLHAQRSLRLGDRLQALRRQLVCRRWRSA</sequence>
<gene>
    <name evidence="3" type="ORF">OMP40_13525</name>
</gene>
<feature type="signal peptide" evidence="1">
    <location>
        <begin position="1"/>
        <end position="26"/>
    </location>
</feature>
<dbReference type="InterPro" id="IPR012334">
    <property type="entry name" value="Pectin_lyas_fold"/>
</dbReference>
<proteinExistence type="predicted"/>
<feature type="domain" description="Right handed beta helix" evidence="2">
    <location>
        <begin position="273"/>
        <end position="360"/>
    </location>
</feature>
<dbReference type="Proteomes" id="UP001153404">
    <property type="component" value="Unassembled WGS sequence"/>
</dbReference>
<dbReference type="RefSeq" id="WP_277531971.1">
    <property type="nucleotide sequence ID" value="NZ_JAPDIA010000003.1"/>
</dbReference>
<organism evidence="3 4">
    <name type="scientific">Cohnella rhizosphaerae</name>
    <dbReference type="NCBI Taxonomy" id="1457232"/>
    <lineage>
        <taxon>Bacteria</taxon>
        <taxon>Bacillati</taxon>
        <taxon>Bacillota</taxon>
        <taxon>Bacilli</taxon>
        <taxon>Bacillales</taxon>
        <taxon>Paenibacillaceae</taxon>
        <taxon>Cohnella</taxon>
    </lineage>
</organism>
<dbReference type="AlphaFoldDB" id="A0A9X4QSN1"/>
<keyword evidence="1" id="KW-0732">Signal</keyword>
<dbReference type="SUPFAM" id="SSF51126">
    <property type="entry name" value="Pectin lyase-like"/>
    <property type="match status" value="1"/>
</dbReference>
<comment type="caution">
    <text evidence="3">The sequence shown here is derived from an EMBL/GenBank/DDBJ whole genome shotgun (WGS) entry which is preliminary data.</text>
</comment>
<dbReference type="SMART" id="SM00710">
    <property type="entry name" value="PbH1"/>
    <property type="match status" value="6"/>
</dbReference>
<accession>A0A9X4QSN1</accession>
<dbReference type="Pfam" id="PF13229">
    <property type="entry name" value="Beta_helix"/>
    <property type="match status" value="1"/>
</dbReference>
<dbReference type="EMBL" id="JAPDIA010000003">
    <property type="protein sequence ID" value="MDG0810251.1"/>
    <property type="molecule type" value="Genomic_DNA"/>
</dbReference>
<reference evidence="3" key="1">
    <citation type="submission" date="2022-10" db="EMBL/GenBank/DDBJ databases">
        <title>Comparative genomic analysis of Cohnella hashimotonis sp. nov., isolated from the International Space Station.</title>
        <authorList>
            <person name="Simpson A."/>
            <person name="Venkateswaran K."/>
        </authorList>
    </citation>
    <scope>NUCLEOTIDE SEQUENCE</scope>
    <source>
        <strain evidence="3">DSM 28161</strain>
    </source>
</reference>